<dbReference type="OrthoDB" id="6492337at2759"/>
<reference evidence="1 2" key="1">
    <citation type="journal article" date="2020" name="Cell">
        <title>Large-Scale Comparative Analyses of Tick Genomes Elucidate Their Genetic Diversity and Vector Capacities.</title>
        <authorList>
            <consortium name="Tick Genome and Microbiome Consortium (TIGMIC)"/>
            <person name="Jia N."/>
            <person name="Wang J."/>
            <person name="Shi W."/>
            <person name="Du L."/>
            <person name="Sun Y."/>
            <person name="Zhan W."/>
            <person name="Jiang J.F."/>
            <person name="Wang Q."/>
            <person name="Zhang B."/>
            <person name="Ji P."/>
            <person name="Bell-Sakyi L."/>
            <person name="Cui X.M."/>
            <person name="Yuan T.T."/>
            <person name="Jiang B.G."/>
            <person name="Yang W.F."/>
            <person name="Lam T.T."/>
            <person name="Chang Q.C."/>
            <person name="Ding S.J."/>
            <person name="Wang X.J."/>
            <person name="Zhu J.G."/>
            <person name="Ruan X.D."/>
            <person name="Zhao L."/>
            <person name="Wei J.T."/>
            <person name="Ye R.Z."/>
            <person name="Que T.C."/>
            <person name="Du C.H."/>
            <person name="Zhou Y.H."/>
            <person name="Cheng J.X."/>
            <person name="Dai P.F."/>
            <person name="Guo W.B."/>
            <person name="Han X.H."/>
            <person name="Huang E.J."/>
            <person name="Li L.F."/>
            <person name="Wei W."/>
            <person name="Gao Y.C."/>
            <person name="Liu J.Z."/>
            <person name="Shao H.Z."/>
            <person name="Wang X."/>
            <person name="Wang C.C."/>
            <person name="Yang T.C."/>
            <person name="Huo Q.B."/>
            <person name="Li W."/>
            <person name="Chen H.Y."/>
            <person name="Chen S.E."/>
            <person name="Zhou L.G."/>
            <person name="Ni X.B."/>
            <person name="Tian J.H."/>
            <person name="Sheng Y."/>
            <person name="Liu T."/>
            <person name="Pan Y.S."/>
            <person name="Xia L.Y."/>
            <person name="Li J."/>
            <person name="Zhao F."/>
            <person name="Cao W.C."/>
        </authorList>
    </citation>
    <scope>NUCLEOTIDE SEQUENCE [LARGE SCALE GENOMIC DNA]</scope>
    <source>
        <strain evidence="1">HaeL-2018</strain>
    </source>
</reference>
<organism evidence="1 2">
    <name type="scientific">Haemaphysalis longicornis</name>
    <name type="common">Bush tick</name>
    <dbReference type="NCBI Taxonomy" id="44386"/>
    <lineage>
        <taxon>Eukaryota</taxon>
        <taxon>Metazoa</taxon>
        <taxon>Ecdysozoa</taxon>
        <taxon>Arthropoda</taxon>
        <taxon>Chelicerata</taxon>
        <taxon>Arachnida</taxon>
        <taxon>Acari</taxon>
        <taxon>Parasitiformes</taxon>
        <taxon>Ixodida</taxon>
        <taxon>Ixodoidea</taxon>
        <taxon>Ixodidae</taxon>
        <taxon>Haemaphysalinae</taxon>
        <taxon>Haemaphysalis</taxon>
    </lineage>
</organism>
<keyword evidence="2" id="KW-1185">Reference proteome</keyword>
<dbReference type="EMBL" id="JABSTR010003792">
    <property type="protein sequence ID" value="KAH9385055.1"/>
    <property type="molecule type" value="Genomic_DNA"/>
</dbReference>
<dbReference type="AlphaFoldDB" id="A0A9J6H318"/>
<dbReference type="VEuPathDB" id="VectorBase:HLOH_049801"/>
<gene>
    <name evidence="1" type="ORF">HPB48_027094</name>
</gene>
<protein>
    <submittedName>
        <fullName evidence="1">Uncharacterized protein</fullName>
    </submittedName>
</protein>
<comment type="caution">
    <text evidence="1">The sequence shown here is derived from an EMBL/GenBank/DDBJ whole genome shotgun (WGS) entry which is preliminary data.</text>
</comment>
<dbReference type="Gene3D" id="3.40.525.10">
    <property type="entry name" value="CRAL-TRIO lipid binding domain"/>
    <property type="match status" value="1"/>
</dbReference>
<proteinExistence type="predicted"/>
<evidence type="ECO:0000313" key="1">
    <source>
        <dbReference type="EMBL" id="KAH9385055.1"/>
    </source>
</evidence>
<dbReference type="SUPFAM" id="SSF52087">
    <property type="entry name" value="CRAL/TRIO domain"/>
    <property type="match status" value="1"/>
</dbReference>
<sequence length="88" mass="10191">MLAITKPFMKSKLIQRFHLLGYNVEKLRGLVPGDLIPEANGGTYQSYDYDETERELHSRAGFFREMDDYGYRNAKKRPSKLITTFLAA</sequence>
<dbReference type="InterPro" id="IPR036865">
    <property type="entry name" value="CRAL-TRIO_dom_sf"/>
</dbReference>
<accession>A0A9J6H318</accession>
<name>A0A9J6H318_HAELO</name>
<dbReference type="Proteomes" id="UP000821853">
    <property type="component" value="Unassembled WGS sequence"/>
</dbReference>
<evidence type="ECO:0000313" key="2">
    <source>
        <dbReference type="Proteomes" id="UP000821853"/>
    </source>
</evidence>